<dbReference type="Proteomes" id="UP000538666">
    <property type="component" value="Unassembled WGS sequence"/>
</dbReference>
<dbReference type="AlphaFoldDB" id="A0A841JWN2"/>
<sequence>MNLMKLPYKIDARVPEIVTEFPWTRAVAAGSLIAGAYLLIAGRRKSALAVAAAGATVALLEHPDTAREIWEKVPGYLRAGQDFLVRAEDFVEDLAKKGEKFRQAVTR</sequence>
<dbReference type="EMBL" id="JACHEK010000001">
    <property type="protein sequence ID" value="MBB6142414.1"/>
    <property type="molecule type" value="Genomic_DNA"/>
</dbReference>
<evidence type="ECO:0000313" key="1">
    <source>
        <dbReference type="EMBL" id="MBB6142414.1"/>
    </source>
</evidence>
<protein>
    <submittedName>
        <fullName evidence="1">Uncharacterized protein</fullName>
    </submittedName>
</protein>
<gene>
    <name evidence="1" type="ORF">HNQ77_000352</name>
</gene>
<keyword evidence="2" id="KW-1185">Reference proteome</keyword>
<evidence type="ECO:0000313" key="2">
    <source>
        <dbReference type="Proteomes" id="UP000538666"/>
    </source>
</evidence>
<accession>A0A841JWN2</accession>
<dbReference type="RefSeq" id="WP_156185750.1">
    <property type="nucleotide sequence ID" value="NZ_JACHEK010000001.1"/>
</dbReference>
<comment type="caution">
    <text evidence="1">The sequence shown here is derived from an EMBL/GenBank/DDBJ whole genome shotgun (WGS) entry which is preliminary data.</text>
</comment>
<reference evidence="1 2" key="1">
    <citation type="submission" date="2020-08" db="EMBL/GenBank/DDBJ databases">
        <title>Genomic Encyclopedia of Type Strains, Phase IV (KMG-IV): sequencing the most valuable type-strain genomes for metagenomic binning, comparative biology and taxonomic classification.</title>
        <authorList>
            <person name="Goeker M."/>
        </authorList>
    </citation>
    <scope>NUCLEOTIDE SEQUENCE [LARGE SCALE GENOMIC DNA]</scope>
    <source>
        <strain evidence="1 2">DSM 103733</strain>
    </source>
</reference>
<name>A0A841JWN2_9BACT</name>
<organism evidence="1 2">
    <name type="scientific">Silvibacterium bohemicum</name>
    <dbReference type="NCBI Taxonomy" id="1577686"/>
    <lineage>
        <taxon>Bacteria</taxon>
        <taxon>Pseudomonadati</taxon>
        <taxon>Acidobacteriota</taxon>
        <taxon>Terriglobia</taxon>
        <taxon>Terriglobales</taxon>
        <taxon>Acidobacteriaceae</taxon>
        <taxon>Silvibacterium</taxon>
    </lineage>
</organism>
<proteinExistence type="predicted"/>
<dbReference type="OrthoDB" id="122070at2"/>